<keyword evidence="3" id="KW-1133">Transmembrane helix</keyword>
<accession>D0L7N8</accession>
<keyword evidence="3" id="KW-0812">Transmembrane</keyword>
<organism evidence="5 6">
    <name type="scientific">Gordonia bronchialis (strain ATCC 25592 / DSM 43247 / BCRC 13721 / JCM 3198 / KCTC 3076 / NBRC 16047 / NCTC 10667)</name>
    <name type="common">Rhodococcus bronchialis</name>
    <dbReference type="NCBI Taxonomy" id="526226"/>
    <lineage>
        <taxon>Bacteria</taxon>
        <taxon>Bacillati</taxon>
        <taxon>Actinomycetota</taxon>
        <taxon>Actinomycetes</taxon>
        <taxon>Mycobacteriales</taxon>
        <taxon>Gordoniaceae</taxon>
        <taxon>Gordonia</taxon>
    </lineage>
</organism>
<sequence>MTNPNTPQYGAPTPPPAGMPPTGVPPQYGVPFQPPKKKAKKWPWIVGAIVVLFIIIAAVSGGGGDDKNSTETAGAPGATTAAKETATQEREDAPAGMNTPVRDGKFEFVVTDVQSGLESVGDNPYLTEQAQGQFVIVTMTVENTSDAPKGFSPSDQKLFDAQGRSFEPSPTAQIALGGSDIAVWDNINPGNKVTVKVVYDMPKGAVPASIELHDSAFSGGEKVSLK</sequence>
<dbReference type="OrthoDB" id="3430849at2"/>
<feature type="region of interest" description="Disordered" evidence="2">
    <location>
        <begin position="62"/>
        <end position="101"/>
    </location>
</feature>
<evidence type="ECO:0000256" key="1">
    <source>
        <dbReference type="ARBA" id="ARBA00022729"/>
    </source>
</evidence>
<evidence type="ECO:0000313" key="5">
    <source>
        <dbReference type="EMBL" id="ACY20901.1"/>
    </source>
</evidence>
<feature type="domain" description="DUF4352" evidence="4">
    <location>
        <begin position="97"/>
        <end position="221"/>
    </location>
</feature>
<dbReference type="EMBL" id="CP001802">
    <property type="protein sequence ID" value="ACY20901.1"/>
    <property type="molecule type" value="Genomic_DNA"/>
</dbReference>
<feature type="compositionally biased region" description="Pro residues" evidence="2">
    <location>
        <begin position="12"/>
        <end position="24"/>
    </location>
</feature>
<protein>
    <recommendedName>
        <fullName evidence="4">DUF4352 domain-containing protein</fullName>
    </recommendedName>
</protein>
<dbReference type="KEGG" id="gbr:Gbro_1631"/>
<evidence type="ECO:0000256" key="2">
    <source>
        <dbReference type="SAM" id="MobiDB-lite"/>
    </source>
</evidence>
<dbReference type="HOGENOM" id="CLU_072584_1_0_11"/>
<dbReference type="InterPro" id="IPR029051">
    <property type="entry name" value="DUF4352"/>
</dbReference>
<feature type="region of interest" description="Disordered" evidence="2">
    <location>
        <begin position="1"/>
        <end position="33"/>
    </location>
</feature>
<dbReference type="eggNOG" id="COG0515">
    <property type="taxonomic scope" value="Bacteria"/>
</dbReference>
<reference evidence="6" key="1">
    <citation type="submission" date="2009-10" db="EMBL/GenBank/DDBJ databases">
        <title>The complete chromosome of Gordonia bronchialis DSM 43247.</title>
        <authorList>
            <consortium name="US DOE Joint Genome Institute (JGI-PGF)"/>
            <person name="Lucas S."/>
            <person name="Copeland A."/>
            <person name="Lapidus A."/>
            <person name="Glavina del Rio T."/>
            <person name="Dalin E."/>
            <person name="Tice H."/>
            <person name="Bruce D."/>
            <person name="Goodwin L."/>
            <person name="Pitluck S."/>
            <person name="Kyrpides N."/>
            <person name="Mavromatis K."/>
            <person name="Ivanova N."/>
            <person name="Ovchinnikova G."/>
            <person name="Saunders E."/>
            <person name="Brettin T."/>
            <person name="Detter J.C."/>
            <person name="Han C."/>
            <person name="Larimer F."/>
            <person name="Land M."/>
            <person name="Hauser L."/>
            <person name="Markowitz V."/>
            <person name="Cheng J.-F."/>
            <person name="Hugenholtz P."/>
            <person name="Woyke T."/>
            <person name="Wu D."/>
            <person name="Jando M."/>
            <person name="Schneider S."/>
            <person name="Goeker M."/>
            <person name="Klenk H.-P."/>
            <person name="Eisen J.A."/>
        </authorList>
    </citation>
    <scope>NUCLEOTIDE SEQUENCE [LARGE SCALE GENOMIC DNA]</scope>
    <source>
        <strain evidence="6">ATCC 25592 / DSM 43247 / BCRC 13721 / JCM 3198 / KCTC 3076 / NBRC 16047 / NCTC 10667</strain>
    </source>
</reference>
<keyword evidence="3" id="KW-0472">Membrane</keyword>
<evidence type="ECO:0000259" key="4">
    <source>
        <dbReference type="Pfam" id="PF11611"/>
    </source>
</evidence>
<dbReference type="Proteomes" id="UP000001219">
    <property type="component" value="Chromosome"/>
</dbReference>
<dbReference type="Pfam" id="PF11611">
    <property type="entry name" value="DUF4352"/>
    <property type="match status" value="1"/>
</dbReference>
<evidence type="ECO:0000256" key="3">
    <source>
        <dbReference type="SAM" id="Phobius"/>
    </source>
</evidence>
<feature type="compositionally biased region" description="Low complexity" evidence="2">
    <location>
        <begin position="70"/>
        <end position="85"/>
    </location>
</feature>
<dbReference type="Gene3D" id="2.60.40.1240">
    <property type="match status" value="1"/>
</dbReference>
<dbReference type="STRING" id="526226.Gbro_1631"/>
<keyword evidence="6" id="KW-1185">Reference proteome</keyword>
<keyword evidence="1" id="KW-0732">Signal</keyword>
<dbReference type="RefSeq" id="WP_012833468.1">
    <property type="nucleotide sequence ID" value="NC_013441.1"/>
</dbReference>
<proteinExistence type="predicted"/>
<dbReference type="AlphaFoldDB" id="D0L7N8"/>
<name>D0L7N8_GORB4</name>
<feature type="transmembrane region" description="Helical" evidence="3">
    <location>
        <begin position="42"/>
        <end position="63"/>
    </location>
</feature>
<dbReference type="InterPro" id="IPR029050">
    <property type="entry name" value="Immunoprotect_excell_Ig-like"/>
</dbReference>
<evidence type="ECO:0000313" key="6">
    <source>
        <dbReference type="Proteomes" id="UP000001219"/>
    </source>
</evidence>
<reference evidence="5 6" key="2">
    <citation type="journal article" date="2010" name="Stand. Genomic Sci.">
        <title>Complete genome sequence of Gordonia bronchialis type strain (3410).</title>
        <authorList>
            <person name="Ivanova N."/>
            <person name="Sikorski J."/>
            <person name="Jando M."/>
            <person name="Lapidus A."/>
            <person name="Nolan M."/>
            <person name="Lucas S."/>
            <person name="Del Rio T.G."/>
            <person name="Tice H."/>
            <person name="Copeland A."/>
            <person name="Cheng J.F."/>
            <person name="Chen F."/>
            <person name="Bruce D."/>
            <person name="Goodwin L."/>
            <person name="Pitluck S."/>
            <person name="Mavromatis K."/>
            <person name="Ovchinnikova G."/>
            <person name="Pati A."/>
            <person name="Chen A."/>
            <person name="Palaniappan K."/>
            <person name="Land M."/>
            <person name="Hauser L."/>
            <person name="Chang Y.J."/>
            <person name="Jeffries C.D."/>
            <person name="Chain P."/>
            <person name="Saunders E."/>
            <person name="Han C."/>
            <person name="Detter J.C."/>
            <person name="Brettin T."/>
            <person name="Rohde M."/>
            <person name="Goker M."/>
            <person name="Bristow J."/>
            <person name="Eisen J.A."/>
            <person name="Markowitz V."/>
            <person name="Hugenholtz P."/>
            <person name="Klenk H.P."/>
            <person name="Kyrpides N.C."/>
        </authorList>
    </citation>
    <scope>NUCLEOTIDE SEQUENCE [LARGE SCALE GENOMIC DNA]</scope>
    <source>
        <strain evidence="6">ATCC 25592 / DSM 43247 / BCRC 13721 / JCM 3198 / KCTC 3076 / NBRC 16047 / NCTC 10667</strain>
    </source>
</reference>
<gene>
    <name evidence="5" type="ordered locus">Gbro_1631</name>
</gene>